<organism evidence="7 8">
    <name type="scientific">Dendrobium catenatum</name>
    <dbReference type="NCBI Taxonomy" id="906689"/>
    <lineage>
        <taxon>Eukaryota</taxon>
        <taxon>Viridiplantae</taxon>
        <taxon>Streptophyta</taxon>
        <taxon>Embryophyta</taxon>
        <taxon>Tracheophyta</taxon>
        <taxon>Spermatophyta</taxon>
        <taxon>Magnoliopsida</taxon>
        <taxon>Liliopsida</taxon>
        <taxon>Asparagales</taxon>
        <taxon>Orchidaceae</taxon>
        <taxon>Epidendroideae</taxon>
        <taxon>Malaxideae</taxon>
        <taxon>Dendrobiinae</taxon>
        <taxon>Dendrobium</taxon>
    </lineage>
</organism>
<feature type="domain" description="Integrase catalytic" evidence="6">
    <location>
        <begin position="178"/>
        <end position="344"/>
    </location>
</feature>
<evidence type="ECO:0000256" key="2">
    <source>
        <dbReference type="ARBA" id="ARBA00022723"/>
    </source>
</evidence>
<dbReference type="GO" id="GO:0006508">
    <property type="term" value="P:proteolysis"/>
    <property type="evidence" value="ECO:0007669"/>
    <property type="project" value="UniProtKB-KW"/>
</dbReference>
<keyword evidence="4" id="KW-0378">Hydrolase</keyword>
<dbReference type="PANTHER" id="PTHR42648">
    <property type="entry name" value="TRANSPOSASE, PUTATIVE-RELATED"/>
    <property type="match status" value="1"/>
</dbReference>
<dbReference type="Pfam" id="PF13976">
    <property type="entry name" value="gag_pre-integrs"/>
    <property type="match status" value="1"/>
</dbReference>
<evidence type="ECO:0000256" key="4">
    <source>
        <dbReference type="ARBA" id="ARBA00022801"/>
    </source>
</evidence>
<dbReference type="InterPro" id="IPR036397">
    <property type="entry name" value="RNaseH_sf"/>
</dbReference>
<dbReference type="Pfam" id="PF07727">
    <property type="entry name" value="RVT_2"/>
    <property type="match status" value="1"/>
</dbReference>
<dbReference type="PROSITE" id="PS50994">
    <property type="entry name" value="INTEGRASE"/>
    <property type="match status" value="1"/>
</dbReference>
<dbReference type="GO" id="GO:0003676">
    <property type="term" value="F:nucleic acid binding"/>
    <property type="evidence" value="ECO:0007669"/>
    <property type="project" value="InterPro"/>
</dbReference>
<feature type="compositionally biased region" description="Polar residues" evidence="5">
    <location>
        <begin position="446"/>
        <end position="473"/>
    </location>
</feature>
<dbReference type="InterPro" id="IPR039537">
    <property type="entry name" value="Retrotran_Ty1/copia-like"/>
</dbReference>
<evidence type="ECO:0000256" key="1">
    <source>
        <dbReference type="ARBA" id="ARBA00022670"/>
    </source>
</evidence>
<dbReference type="Pfam" id="PF22936">
    <property type="entry name" value="Pol_BBD"/>
    <property type="match status" value="1"/>
</dbReference>
<dbReference type="Gene3D" id="3.30.420.10">
    <property type="entry name" value="Ribonuclease H-like superfamily/Ribonuclease H"/>
    <property type="match status" value="1"/>
</dbReference>
<dbReference type="PANTHER" id="PTHR42648:SF26">
    <property type="entry name" value="INTEGRASE CATALYTIC DOMAIN-CONTAINING PROTEIN"/>
    <property type="match status" value="1"/>
</dbReference>
<dbReference type="InterPro" id="IPR054722">
    <property type="entry name" value="PolX-like_BBD"/>
</dbReference>
<keyword evidence="3" id="KW-0064">Aspartyl protease</keyword>
<sequence length="760" mass="85552">MTNTADNLQQSTTYQGNNGVFIGDGRNIPIAHSGTGILPTPNRKLHLSNLLHVPTISHNLLSISNLVKDNHISITFDHTGFVFKDLTTNQELLRGPCNAGLYKISSNAATKQSNSAFQASKNPIFRWHDRLGHPHLRTLHKIAQTNPSLHIPKLSSFSCNTCIQCKCHKLPFELAKSRAKSPLELVHTDVWGPAPIISTQGYKFFVIFIDDCSRYTWLFPIIHKSDVFGIFKNFITLIENQTKYKIKALRSDGGKEFINQQMLSLIQSKGIQLQSSCPYTPEQNGVSERKNRHIMETTRSLIHKASVSAEYWPEACTTAAYLINRMPSSNTSNKSPLQLMFNILPDYAHLRTFGCECFPLLPKHSRTKLQPKSSSFVFMGYSDIHKGYKCFNRDTNRTFISRHVIFIEDSFLFYQTTVPPQTLPHDMPPALLLPTSKASDITASCHKNSTPHSNHSNDTPTTIAVSTSLNQPEGTPPNMNQEPPPQPSRHPMVTRLQTGSLKQPHHLNLLATNSPATDSDPTSFSEANKHREWRQAMAEEFVALQKQGTWCLIPPPPNASILGCKWTFRKKFNADGSVARFKARLVAQGNRQEYGIDYGETFSPVAKLPTIRILFTVAITKGWTVQQLDVSNAFLHGQLTDTVYMAQPRGFIGSNHPTHVCWLRKSIYGLKQAPRQWYTTFTNFLLTIGFTHSQADPSLLTYQQGPDHIFLLVYVDDILVTGNNQEIIHKVLSQLHSKFNMKNLGPAHHFLGIKIQTKAR</sequence>
<accession>A0A2I0WJA6</accession>
<evidence type="ECO:0000313" key="8">
    <source>
        <dbReference type="Proteomes" id="UP000233837"/>
    </source>
</evidence>
<keyword evidence="2" id="KW-0479">Metal-binding</keyword>
<evidence type="ECO:0000256" key="5">
    <source>
        <dbReference type="SAM" id="MobiDB-lite"/>
    </source>
</evidence>
<reference evidence="7 8" key="1">
    <citation type="journal article" date="2016" name="Sci. Rep.">
        <title>The Dendrobium catenatum Lindl. genome sequence provides insights into polysaccharide synthase, floral development and adaptive evolution.</title>
        <authorList>
            <person name="Zhang G.Q."/>
            <person name="Xu Q."/>
            <person name="Bian C."/>
            <person name="Tsai W.C."/>
            <person name="Yeh C.M."/>
            <person name="Liu K.W."/>
            <person name="Yoshida K."/>
            <person name="Zhang L.S."/>
            <person name="Chang S.B."/>
            <person name="Chen F."/>
            <person name="Shi Y."/>
            <person name="Su Y.Y."/>
            <person name="Zhang Y.Q."/>
            <person name="Chen L.J."/>
            <person name="Yin Y."/>
            <person name="Lin M."/>
            <person name="Huang H."/>
            <person name="Deng H."/>
            <person name="Wang Z.W."/>
            <person name="Zhu S.L."/>
            <person name="Zhao X."/>
            <person name="Deng C."/>
            <person name="Niu S.C."/>
            <person name="Huang J."/>
            <person name="Wang M."/>
            <person name="Liu G.H."/>
            <person name="Yang H.J."/>
            <person name="Xiao X.J."/>
            <person name="Hsiao Y.Y."/>
            <person name="Wu W.L."/>
            <person name="Chen Y.Y."/>
            <person name="Mitsuda N."/>
            <person name="Ohme-Takagi M."/>
            <person name="Luo Y.B."/>
            <person name="Van de Peer Y."/>
            <person name="Liu Z.J."/>
        </authorList>
    </citation>
    <scope>NUCLEOTIDE SEQUENCE [LARGE SCALE GENOMIC DNA]</scope>
    <source>
        <tissue evidence="7">The whole plant</tissue>
    </source>
</reference>
<gene>
    <name evidence="7" type="ORF">MA16_Dca015624</name>
</gene>
<dbReference type="SUPFAM" id="SSF56672">
    <property type="entry name" value="DNA/RNA polymerases"/>
    <property type="match status" value="1"/>
</dbReference>
<dbReference type="GO" id="GO:0004190">
    <property type="term" value="F:aspartic-type endopeptidase activity"/>
    <property type="evidence" value="ECO:0007669"/>
    <property type="project" value="UniProtKB-KW"/>
</dbReference>
<keyword evidence="8" id="KW-1185">Reference proteome</keyword>
<dbReference type="InterPro" id="IPR057670">
    <property type="entry name" value="SH3_retrovirus"/>
</dbReference>
<dbReference type="InterPro" id="IPR001584">
    <property type="entry name" value="Integrase_cat-core"/>
</dbReference>
<evidence type="ECO:0000313" key="7">
    <source>
        <dbReference type="EMBL" id="PKU75744.1"/>
    </source>
</evidence>
<dbReference type="EMBL" id="KZ502577">
    <property type="protein sequence ID" value="PKU75744.1"/>
    <property type="molecule type" value="Genomic_DNA"/>
</dbReference>
<dbReference type="InterPro" id="IPR012337">
    <property type="entry name" value="RNaseH-like_sf"/>
</dbReference>
<dbReference type="GO" id="GO:0015074">
    <property type="term" value="P:DNA integration"/>
    <property type="evidence" value="ECO:0007669"/>
    <property type="project" value="InterPro"/>
</dbReference>
<keyword evidence="1" id="KW-0645">Protease</keyword>
<proteinExistence type="predicted"/>
<dbReference type="GO" id="GO:0046872">
    <property type="term" value="F:metal ion binding"/>
    <property type="evidence" value="ECO:0007669"/>
    <property type="project" value="UniProtKB-KW"/>
</dbReference>
<dbReference type="SUPFAM" id="SSF53098">
    <property type="entry name" value="Ribonuclease H-like"/>
    <property type="match status" value="1"/>
</dbReference>
<protein>
    <submittedName>
        <fullName evidence="7">Retrovirus-related Pol polyprotein from transposon TNT 1-94</fullName>
    </submittedName>
</protein>
<dbReference type="InterPro" id="IPR043502">
    <property type="entry name" value="DNA/RNA_pol_sf"/>
</dbReference>
<reference evidence="7 8" key="2">
    <citation type="journal article" date="2017" name="Nature">
        <title>The Apostasia genome and the evolution of orchids.</title>
        <authorList>
            <person name="Zhang G.Q."/>
            <person name="Liu K.W."/>
            <person name="Li Z."/>
            <person name="Lohaus R."/>
            <person name="Hsiao Y.Y."/>
            <person name="Niu S.C."/>
            <person name="Wang J.Y."/>
            <person name="Lin Y.C."/>
            <person name="Xu Q."/>
            <person name="Chen L.J."/>
            <person name="Yoshida K."/>
            <person name="Fujiwara S."/>
            <person name="Wang Z.W."/>
            <person name="Zhang Y.Q."/>
            <person name="Mitsuda N."/>
            <person name="Wang M."/>
            <person name="Liu G.H."/>
            <person name="Pecoraro L."/>
            <person name="Huang H.X."/>
            <person name="Xiao X.J."/>
            <person name="Lin M."/>
            <person name="Wu X.Y."/>
            <person name="Wu W.L."/>
            <person name="Chen Y.Y."/>
            <person name="Chang S.B."/>
            <person name="Sakamoto S."/>
            <person name="Ohme-Takagi M."/>
            <person name="Yagi M."/>
            <person name="Zeng S.J."/>
            <person name="Shen C.Y."/>
            <person name="Yeh C.M."/>
            <person name="Luo Y.B."/>
            <person name="Tsai W.C."/>
            <person name="Van de Peer Y."/>
            <person name="Liu Z.J."/>
        </authorList>
    </citation>
    <scope>NUCLEOTIDE SEQUENCE [LARGE SCALE GENOMIC DNA]</scope>
    <source>
        <tissue evidence="7">The whole plant</tissue>
    </source>
</reference>
<dbReference type="Proteomes" id="UP000233837">
    <property type="component" value="Unassembled WGS sequence"/>
</dbReference>
<evidence type="ECO:0000256" key="3">
    <source>
        <dbReference type="ARBA" id="ARBA00022750"/>
    </source>
</evidence>
<dbReference type="InterPro" id="IPR013103">
    <property type="entry name" value="RVT_2"/>
</dbReference>
<dbReference type="Pfam" id="PF00665">
    <property type="entry name" value="rve"/>
    <property type="match status" value="1"/>
</dbReference>
<feature type="region of interest" description="Disordered" evidence="5">
    <location>
        <begin position="446"/>
        <end position="492"/>
    </location>
</feature>
<dbReference type="Pfam" id="PF25597">
    <property type="entry name" value="SH3_retrovirus"/>
    <property type="match status" value="1"/>
</dbReference>
<name>A0A2I0WJA6_9ASPA</name>
<evidence type="ECO:0000259" key="6">
    <source>
        <dbReference type="PROSITE" id="PS50994"/>
    </source>
</evidence>
<dbReference type="InterPro" id="IPR025724">
    <property type="entry name" value="GAG-pre-integrase_dom"/>
</dbReference>
<dbReference type="AlphaFoldDB" id="A0A2I0WJA6"/>